<evidence type="ECO:0000256" key="3">
    <source>
        <dbReference type="ARBA" id="ARBA00022485"/>
    </source>
</evidence>
<organism evidence="9 10">
    <name type="scientific">Methanosarcina lacustris Z-7289</name>
    <dbReference type="NCBI Taxonomy" id="1434111"/>
    <lineage>
        <taxon>Archaea</taxon>
        <taxon>Methanobacteriati</taxon>
        <taxon>Methanobacteriota</taxon>
        <taxon>Stenosarchaea group</taxon>
        <taxon>Methanomicrobia</taxon>
        <taxon>Methanosarcinales</taxon>
        <taxon>Methanosarcinaceae</taxon>
        <taxon>Methanosarcina</taxon>
    </lineage>
</organism>
<dbReference type="InterPro" id="IPR051278">
    <property type="entry name" value="HdrB/HdrD_reductase"/>
</dbReference>
<evidence type="ECO:0000256" key="7">
    <source>
        <dbReference type="ARBA" id="ARBA00023014"/>
    </source>
</evidence>
<keyword evidence="7" id="KW-0411">Iron-sulfur</keyword>
<keyword evidence="10" id="KW-1185">Reference proteome</keyword>
<dbReference type="SUPFAM" id="SSF46548">
    <property type="entry name" value="alpha-helical ferredoxin"/>
    <property type="match status" value="1"/>
</dbReference>
<accession>A0A0E3WQJ0</accession>
<dbReference type="GO" id="GO:0051539">
    <property type="term" value="F:4 iron, 4 sulfur cluster binding"/>
    <property type="evidence" value="ECO:0007669"/>
    <property type="project" value="UniProtKB-KW"/>
</dbReference>
<dbReference type="GO" id="GO:0046872">
    <property type="term" value="F:metal ion binding"/>
    <property type="evidence" value="ECO:0007669"/>
    <property type="project" value="UniProtKB-KW"/>
</dbReference>
<dbReference type="InterPro" id="IPR004017">
    <property type="entry name" value="Cys_rich_dom"/>
</dbReference>
<dbReference type="InterPro" id="IPR017896">
    <property type="entry name" value="4Fe4S_Fe-S-bd"/>
</dbReference>
<dbReference type="PROSITE" id="PS00198">
    <property type="entry name" value="4FE4S_FER_1"/>
    <property type="match status" value="1"/>
</dbReference>
<comment type="cofactor">
    <cofactor evidence="1">
        <name>[4Fe-4S] cluster</name>
        <dbReference type="ChEBI" id="CHEBI:49883"/>
    </cofactor>
</comment>
<evidence type="ECO:0000256" key="1">
    <source>
        <dbReference type="ARBA" id="ARBA00001966"/>
    </source>
</evidence>
<dbReference type="OrthoDB" id="42878at2157"/>
<feature type="domain" description="4Fe-4S ferredoxin-type" evidence="8">
    <location>
        <begin position="14"/>
        <end position="44"/>
    </location>
</feature>
<keyword evidence="4" id="KW-0479">Metal-binding</keyword>
<protein>
    <submittedName>
        <fullName evidence="9">CoB--CoM heterodisulfide reductase 2 iron-sulfur subunit D</fullName>
        <ecNumber evidence="9">1.8.98.1</ecNumber>
    </submittedName>
</protein>
<dbReference type="GO" id="GO:0051912">
    <property type="term" value="F:CoB--CoM heterodisulfide reductase activity"/>
    <property type="evidence" value="ECO:0007669"/>
    <property type="project" value="UniProtKB-EC"/>
</dbReference>
<dbReference type="PANTHER" id="PTHR42947">
    <property type="entry name" value="COB--COM HETERODISULFIDE REDUCTASE SUBUNIT B 1"/>
    <property type="match status" value="1"/>
</dbReference>
<evidence type="ECO:0000256" key="6">
    <source>
        <dbReference type="ARBA" id="ARBA00023004"/>
    </source>
</evidence>
<name>A0A0E3WQJ0_9EURY</name>
<dbReference type="EC" id="1.8.98.1" evidence="9"/>
<dbReference type="InterPro" id="IPR009051">
    <property type="entry name" value="Helical_ferredxn"/>
</dbReference>
<dbReference type="Proteomes" id="UP000033072">
    <property type="component" value="Chromosome"/>
</dbReference>
<keyword evidence="3" id="KW-0004">4Fe-4S</keyword>
<dbReference type="PROSITE" id="PS51379">
    <property type="entry name" value="4FE4S_FER_2"/>
    <property type="match status" value="1"/>
</dbReference>
<dbReference type="Pfam" id="PF13183">
    <property type="entry name" value="Fer4_8"/>
    <property type="match status" value="1"/>
</dbReference>
<keyword evidence="6" id="KW-0408">Iron</keyword>
<dbReference type="EMBL" id="CP009515">
    <property type="protein sequence ID" value="AKB73685.1"/>
    <property type="molecule type" value="Genomic_DNA"/>
</dbReference>
<dbReference type="Gene3D" id="1.10.1060.10">
    <property type="entry name" value="Alpha-helical ferredoxin"/>
    <property type="match status" value="1"/>
</dbReference>
<dbReference type="GeneID" id="24805112"/>
<dbReference type="AlphaFoldDB" id="A0A0E3WQJ0"/>
<dbReference type="STRING" id="1434111.MSLAZ_0424"/>
<gene>
    <name evidence="9" type="ORF">MSLAZ_0424</name>
</gene>
<evidence type="ECO:0000256" key="5">
    <source>
        <dbReference type="ARBA" id="ARBA00023002"/>
    </source>
</evidence>
<evidence type="ECO:0000259" key="8">
    <source>
        <dbReference type="PROSITE" id="PS51379"/>
    </source>
</evidence>
<evidence type="ECO:0000313" key="9">
    <source>
        <dbReference type="EMBL" id="AKB73685.1"/>
    </source>
</evidence>
<sequence>MAKRTPSIDTKNLTAVQLMELDSCTRCGECVKWCPTYAASGQKPGLAPRDKILRWKQFMDKSYGLKAKLFGPKEIPQSELEEFKDDLHGCSTCGICATVCESGINTVELWEALRTNLVKKGIGPFGKQSMFPKLIGKYHNPYLLDQKDRLAWVPPDVKIADKANIVYFTGCTAGYKQLALAFATSRVLNKLGIEFTMLGEDEWCCGSALIRTGQVHVDDVARKLARHNVDAIKAKGATKVLYACAGCFRASKVDWPRLLGEELPFEVVHITEFLEDLIKKDKIKWEKTIDKTVTYHDPCHLGRHVGVYDAPRFVLEHIPGVKFVEMDRVREFQRCCGAGGGVKAGLPDLALSVAEARVKDALDTHADILSSACPFCKRNLMDGRDSLKADIEVEDIIVLVAQALGLSVEEPKKAVPKKA</sequence>
<proteinExistence type="predicted"/>
<dbReference type="PATRIC" id="fig|1434111.4.peg.535"/>
<reference evidence="9 10" key="1">
    <citation type="submission" date="2014-07" db="EMBL/GenBank/DDBJ databases">
        <title>Methanogenic archaea and the global carbon cycle.</title>
        <authorList>
            <person name="Henriksen J.R."/>
            <person name="Luke J."/>
            <person name="Reinhart S."/>
            <person name="Benedict M.N."/>
            <person name="Youngblut N.D."/>
            <person name="Metcalf M.E."/>
            <person name="Whitaker R.J."/>
            <person name="Metcalf W.W."/>
        </authorList>
    </citation>
    <scope>NUCLEOTIDE SEQUENCE [LARGE SCALE GENOMIC DNA]</scope>
    <source>
        <strain evidence="9 10">Z-7289</strain>
    </source>
</reference>
<dbReference type="HOGENOM" id="CLU_023081_2_0_2"/>
<evidence type="ECO:0000256" key="4">
    <source>
        <dbReference type="ARBA" id="ARBA00022723"/>
    </source>
</evidence>
<evidence type="ECO:0000256" key="2">
    <source>
        <dbReference type="ARBA" id="ARBA00004808"/>
    </source>
</evidence>
<evidence type="ECO:0000313" key="10">
    <source>
        <dbReference type="Proteomes" id="UP000033072"/>
    </source>
</evidence>
<dbReference type="KEGG" id="mls:MSLAZ_0424"/>
<comment type="pathway">
    <text evidence="2">Cofactor metabolism; coenzyme M-coenzyme B heterodisulfide reduction; coenzyme B and coenzyme M from coenzyme M-coenzyme B heterodisulfide: step 1/1.</text>
</comment>
<dbReference type="InterPro" id="IPR017900">
    <property type="entry name" value="4Fe4S_Fe_S_CS"/>
</dbReference>
<dbReference type="Pfam" id="PF02754">
    <property type="entry name" value="CCG"/>
    <property type="match status" value="2"/>
</dbReference>
<dbReference type="PANTHER" id="PTHR42947:SF1">
    <property type="entry name" value="COB--COM HETERODISULFIDE REDUCTASE SUBUNIT B 1"/>
    <property type="match status" value="1"/>
</dbReference>
<dbReference type="RefSeq" id="WP_048124517.1">
    <property type="nucleotide sequence ID" value="NZ_CP009515.1"/>
</dbReference>
<keyword evidence="5 9" id="KW-0560">Oxidoreductase</keyword>